<reference evidence="7" key="2">
    <citation type="submission" date="2020-06" db="EMBL/GenBank/DDBJ databases">
        <title>Helianthus annuus Genome sequencing and assembly Release 2.</title>
        <authorList>
            <person name="Gouzy J."/>
            <person name="Langlade N."/>
            <person name="Munos S."/>
        </authorList>
    </citation>
    <scope>NUCLEOTIDE SEQUENCE</scope>
    <source>
        <tissue evidence="7">Leaves</tissue>
    </source>
</reference>
<evidence type="ECO:0000313" key="8">
    <source>
        <dbReference type="Proteomes" id="UP000215914"/>
    </source>
</evidence>
<evidence type="ECO:0000256" key="3">
    <source>
        <dbReference type="ARBA" id="ARBA00023125"/>
    </source>
</evidence>
<keyword evidence="3" id="KW-0238">DNA-binding</keyword>
<dbReference type="PIRSF" id="PIRSF038123">
    <property type="entry name" value="PTI6"/>
    <property type="match status" value="1"/>
</dbReference>
<dbReference type="InterPro" id="IPR036955">
    <property type="entry name" value="AP2/ERF_dom_sf"/>
</dbReference>
<dbReference type="AlphaFoldDB" id="A0A9K3NU34"/>
<evidence type="ECO:0000256" key="1">
    <source>
        <dbReference type="ARBA" id="ARBA00004123"/>
    </source>
</evidence>
<evidence type="ECO:0000259" key="6">
    <source>
        <dbReference type="PROSITE" id="PS51032"/>
    </source>
</evidence>
<evidence type="ECO:0000256" key="5">
    <source>
        <dbReference type="ARBA" id="ARBA00023242"/>
    </source>
</evidence>
<organism evidence="7 8">
    <name type="scientific">Helianthus annuus</name>
    <name type="common">Common sunflower</name>
    <dbReference type="NCBI Taxonomy" id="4232"/>
    <lineage>
        <taxon>Eukaryota</taxon>
        <taxon>Viridiplantae</taxon>
        <taxon>Streptophyta</taxon>
        <taxon>Embryophyta</taxon>
        <taxon>Tracheophyta</taxon>
        <taxon>Spermatophyta</taxon>
        <taxon>Magnoliopsida</taxon>
        <taxon>eudicotyledons</taxon>
        <taxon>Gunneridae</taxon>
        <taxon>Pentapetalae</taxon>
        <taxon>asterids</taxon>
        <taxon>campanulids</taxon>
        <taxon>Asterales</taxon>
        <taxon>Asteraceae</taxon>
        <taxon>Asteroideae</taxon>
        <taxon>Heliantheae alliance</taxon>
        <taxon>Heliantheae</taxon>
        <taxon>Helianthus</taxon>
    </lineage>
</organism>
<dbReference type="GO" id="GO:0003700">
    <property type="term" value="F:DNA-binding transcription factor activity"/>
    <property type="evidence" value="ECO:0007669"/>
    <property type="project" value="InterPro"/>
</dbReference>
<evidence type="ECO:0000313" key="7">
    <source>
        <dbReference type="EMBL" id="KAF5811418.1"/>
    </source>
</evidence>
<evidence type="ECO:0000256" key="2">
    <source>
        <dbReference type="ARBA" id="ARBA00023015"/>
    </source>
</evidence>
<dbReference type="SUPFAM" id="SSF54171">
    <property type="entry name" value="DNA-binding domain"/>
    <property type="match status" value="1"/>
</dbReference>
<dbReference type="CDD" id="cd00018">
    <property type="entry name" value="AP2"/>
    <property type="match status" value="1"/>
</dbReference>
<dbReference type="InterPro" id="IPR001471">
    <property type="entry name" value="AP2/ERF_dom"/>
</dbReference>
<evidence type="ECO:0000256" key="4">
    <source>
        <dbReference type="ARBA" id="ARBA00023163"/>
    </source>
</evidence>
<reference evidence="7" key="1">
    <citation type="journal article" date="2017" name="Nature">
        <title>The sunflower genome provides insights into oil metabolism, flowering and Asterid evolution.</title>
        <authorList>
            <person name="Badouin H."/>
            <person name="Gouzy J."/>
            <person name="Grassa C.J."/>
            <person name="Murat F."/>
            <person name="Staton S.E."/>
            <person name="Cottret L."/>
            <person name="Lelandais-Briere C."/>
            <person name="Owens G.L."/>
            <person name="Carrere S."/>
            <person name="Mayjonade B."/>
            <person name="Legrand L."/>
            <person name="Gill N."/>
            <person name="Kane N.C."/>
            <person name="Bowers J.E."/>
            <person name="Hubner S."/>
            <person name="Bellec A."/>
            <person name="Berard A."/>
            <person name="Berges H."/>
            <person name="Blanchet N."/>
            <person name="Boniface M.C."/>
            <person name="Brunel D."/>
            <person name="Catrice O."/>
            <person name="Chaidir N."/>
            <person name="Claudel C."/>
            <person name="Donnadieu C."/>
            <person name="Faraut T."/>
            <person name="Fievet G."/>
            <person name="Helmstetter N."/>
            <person name="King M."/>
            <person name="Knapp S.J."/>
            <person name="Lai Z."/>
            <person name="Le Paslier M.C."/>
            <person name="Lippi Y."/>
            <person name="Lorenzon L."/>
            <person name="Mandel J.R."/>
            <person name="Marage G."/>
            <person name="Marchand G."/>
            <person name="Marquand E."/>
            <person name="Bret-Mestries E."/>
            <person name="Morien E."/>
            <person name="Nambeesan S."/>
            <person name="Nguyen T."/>
            <person name="Pegot-Espagnet P."/>
            <person name="Pouilly N."/>
            <person name="Raftis F."/>
            <person name="Sallet E."/>
            <person name="Schiex T."/>
            <person name="Thomas J."/>
            <person name="Vandecasteele C."/>
            <person name="Vares D."/>
            <person name="Vear F."/>
            <person name="Vautrin S."/>
            <person name="Crespi M."/>
            <person name="Mangin B."/>
            <person name="Burke J.M."/>
            <person name="Salse J."/>
            <person name="Munos S."/>
            <person name="Vincourt P."/>
            <person name="Rieseberg L.H."/>
            <person name="Langlade N.B."/>
        </authorList>
    </citation>
    <scope>NUCLEOTIDE SEQUENCE</scope>
    <source>
        <tissue evidence="7">Leaves</tissue>
    </source>
</reference>
<keyword evidence="8" id="KW-1185">Reference proteome</keyword>
<comment type="caution">
    <text evidence="7">The sequence shown here is derived from an EMBL/GenBank/DDBJ whole genome shotgun (WGS) entry which is preliminary data.</text>
</comment>
<name>A0A9K3NU34_HELAN</name>
<dbReference type="Gramene" id="mRNA:HanXRQr2_Chr04g0181151">
    <property type="protein sequence ID" value="CDS:HanXRQr2_Chr04g0181151.1"/>
    <property type="gene ID" value="HanXRQr2_Chr04g0181151"/>
</dbReference>
<keyword evidence="4" id="KW-0804">Transcription</keyword>
<gene>
    <name evidence="7" type="ORF">HanXRQr2_Chr04g0181151</name>
</gene>
<dbReference type="PANTHER" id="PTHR31190">
    <property type="entry name" value="DNA-BINDING DOMAIN"/>
    <property type="match status" value="1"/>
</dbReference>
<dbReference type="Gene3D" id="3.30.730.10">
    <property type="entry name" value="AP2/ERF domain"/>
    <property type="match status" value="1"/>
</dbReference>
<keyword evidence="5" id="KW-0539">Nucleus</keyword>
<comment type="subcellular location">
    <subcellularLocation>
        <location evidence="1">Nucleus</location>
    </subcellularLocation>
</comment>
<dbReference type="PANTHER" id="PTHR31190:SF378">
    <property type="entry name" value="ETHYLENE-RESPONSIVE TRANSCRIPTION FACTOR 2"/>
    <property type="match status" value="1"/>
</dbReference>
<feature type="domain" description="AP2/ERF" evidence="6">
    <location>
        <begin position="1"/>
        <end position="60"/>
    </location>
</feature>
<dbReference type="Proteomes" id="UP000215914">
    <property type="component" value="Unassembled WGS sequence"/>
</dbReference>
<dbReference type="GO" id="GO:0009873">
    <property type="term" value="P:ethylene-activated signaling pathway"/>
    <property type="evidence" value="ECO:0007669"/>
    <property type="project" value="InterPro"/>
</dbReference>
<dbReference type="SMART" id="SM00380">
    <property type="entry name" value="AP2"/>
    <property type="match status" value="1"/>
</dbReference>
<dbReference type="GO" id="GO:0003677">
    <property type="term" value="F:DNA binding"/>
    <property type="evidence" value="ECO:0007669"/>
    <property type="project" value="UniProtKB-KW"/>
</dbReference>
<keyword evidence="2" id="KW-0805">Transcription regulation</keyword>
<dbReference type="InterPro" id="IPR016177">
    <property type="entry name" value="DNA-bd_dom_sf"/>
</dbReference>
<dbReference type="InterPro" id="IPR044808">
    <property type="entry name" value="ERF_plant"/>
</dbReference>
<accession>A0A9K3NU34</accession>
<proteinExistence type="predicted"/>
<dbReference type="EMBL" id="MNCJ02000319">
    <property type="protein sequence ID" value="KAF5811418.1"/>
    <property type="molecule type" value="Genomic_DNA"/>
</dbReference>
<dbReference type="GO" id="GO:0005634">
    <property type="term" value="C:nucleus"/>
    <property type="evidence" value="ECO:0007669"/>
    <property type="project" value="UniProtKB-SubCell"/>
</dbReference>
<dbReference type="PROSITE" id="PS51032">
    <property type="entry name" value="AP2_ERF"/>
    <property type="match status" value="1"/>
</dbReference>
<protein>
    <submittedName>
        <fullName evidence="7">Transcription factor AP2-EREBP family</fullName>
    </submittedName>
</protein>
<sequence length="71" mass="7942">MKYVGVKKSGRMFMAIIRYPKSLGGHRVWVGTYNSPKLAALAYDQVALQIYGSQAVLNFPLSSDNNNNNYN</sequence>